<proteinExistence type="predicted"/>
<dbReference type="PANTHER" id="PTHR34200:SF7">
    <property type="match status" value="1"/>
</dbReference>
<dbReference type="PANTHER" id="PTHR34200">
    <property type="entry name" value="DENTIN SIALOPHOSPHOPROTEIN-LIKE ISOFORM X1"/>
    <property type="match status" value="1"/>
</dbReference>
<feature type="chain" id="PRO_5046773472" description="DUF7356 domain-containing protein" evidence="1">
    <location>
        <begin position="22"/>
        <end position="359"/>
    </location>
</feature>
<evidence type="ECO:0000313" key="4">
    <source>
        <dbReference type="Proteomes" id="UP001396334"/>
    </source>
</evidence>
<reference evidence="3 4" key="1">
    <citation type="journal article" date="2024" name="G3 (Bethesda)">
        <title>Genome assembly of Hibiscus sabdariffa L. provides insights into metabolisms of medicinal natural products.</title>
        <authorList>
            <person name="Kim T."/>
        </authorList>
    </citation>
    <scope>NUCLEOTIDE SEQUENCE [LARGE SCALE GENOMIC DNA]</scope>
    <source>
        <strain evidence="3">TK-2024</strain>
        <tissue evidence="3">Old leaves</tissue>
    </source>
</reference>
<dbReference type="Pfam" id="PF24053">
    <property type="entry name" value="DUF7356"/>
    <property type="match status" value="1"/>
</dbReference>
<protein>
    <recommendedName>
        <fullName evidence="2">DUF7356 domain-containing protein</fullName>
    </recommendedName>
</protein>
<dbReference type="Proteomes" id="UP001396334">
    <property type="component" value="Unassembled WGS sequence"/>
</dbReference>
<sequence length="359" mass="38711">MDSNQIVSIFSLLLLFHQSQARPLDSPSPLFSPSPAPGPSDTGCWLLPYNCHNGSLAACVHPSSTGSKQVMLSVKNEGETRLTVNVSISHANHMYKKNNTRIPPHRTKQVKITANVAGNASIKIEAGNLGCVIHLVSTASRGGILDYISLATRMSPVGGASLLILTGLIIGSGCVYKCGKRGEGTPYQQLEMARPASPNNAETTQGWEQGWDEDWRQMAHGSSTELITFDDIVYTVILLFSATNKYSIGGGLICLPTADISVAIFAKAEGISALLLLRTDPYVTGQVSPVSLPSEVAKKRKINLEKVGFLYKVISFHGIEKRSMKMLVMVVVVPAIIQAKTLHNRITTDKQTSPKSSHC</sequence>
<evidence type="ECO:0000313" key="3">
    <source>
        <dbReference type="EMBL" id="KAK8976981.1"/>
    </source>
</evidence>
<comment type="caution">
    <text evidence="3">The sequence shown here is derived from an EMBL/GenBank/DDBJ whole genome shotgun (WGS) entry which is preliminary data.</text>
</comment>
<evidence type="ECO:0000259" key="2">
    <source>
        <dbReference type="Pfam" id="PF24053"/>
    </source>
</evidence>
<keyword evidence="4" id="KW-1185">Reference proteome</keyword>
<feature type="domain" description="DUF7356" evidence="2">
    <location>
        <begin position="41"/>
        <end position="137"/>
    </location>
</feature>
<name>A0ABR2NLN9_9ROSI</name>
<gene>
    <name evidence="3" type="ORF">V6N11_019655</name>
</gene>
<accession>A0ABR2NLN9</accession>
<keyword evidence="1" id="KW-0732">Signal</keyword>
<organism evidence="3 4">
    <name type="scientific">Hibiscus sabdariffa</name>
    <name type="common">roselle</name>
    <dbReference type="NCBI Taxonomy" id="183260"/>
    <lineage>
        <taxon>Eukaryota</taxon>
        <taxon>Viridiplantae</taxon>
        <taxon>Streptophyta</taxon>
        <taxon>Embryophyta</taxon>
        <taxon>Tracheophyta</taxon>
        <taxon>Spermatophyta</taxon>
        <taxon>Magnoliopsida</taxon>
        <taxon>eudicotyledons</taxon>
        <taxon>Gunneridae</taxon>
        <taxon>Pentapetalae</taxon>
        <taxon>rosids</taxon>
        <taxon>malvids</taxon>
        <taxon>Malvales</taxon>
        <taxon>Malvaceae</taxon>
        <taxon>Malvoideae</taxon>
        <taxon>Hibiscus</taxon>
    </lineage>
</organism>
<evidence type="ECO:0000256" key="1">
    <source>
        <dbReference type="SAM" id="SignalP"/>
    </source>
</evidence>
<dbReference type="InterPro" id="IPR055780">
    <property type="entry name" value="DUF7356"/>
</dbReference>
<feature type="signal peptide" evidence="1">
    <location>
        <begin position="1"/>
        <end position="21"/>
    </location>
</feature>
<dbReference type="EMBL" id="JBBPBN010000125">
    <property type="protein sequence ID" value="KAK8976981.1"/>
    <property type="molecule type" value="Genomic_DNA"/>
</dbReference>